<evidence type="ECO:0000313" key="1">
    <source>
        <dbReference type="EMBL" id="MPC85647.1"/>
    </source>
</evidence>
<dbReference type="AlphaFoldDB" id="A0A5B7IW40"/>
<comment type="caution">
    <text evidence="1">The sequence shown here is derived from an EMBL/GenBank/DDBJ whole genome shotgun (WGS) entry which is preliminary data.</text>
</comment>
<protein>
    <submittedName>
        <fullName evidence="1">Uncharacterized protein</fullName>
    </submittedName>
</protein>
<gene>
    <name evidence="1" type="ORF">E2C01_080429</name>
</gene>
<evidence type="ECO:0000313" key="2">
    <source>
        <dbReference type="Proteomes" id="UP000324222"/>
    </source>
</evidence>
<sequence length="76" mass="8365">MEACFRVLYGQEEVLVSGIDDSGCLVMCGGVKARDGQTEQDGVTTMGVYGEDSEVQGVESKTEEEEEEYGCLWESW</sequence>
<accession>A0A5B7IW40</accession>
<reference evidence="1 2" key="1">
    <citation type="submission" date="2019-05" db="EMBL/GenBank/DDBJ databases">
        <title>Another draft genome of Portunus trituberculatus and its Hox gene families provides insights of decapod evolution.</title>
        <authorList>
            <person name="Jeong J.-H."/>
            <person name="Song I."/>
            <person name="Kim S."/>
            <person name="Choi T."/>
            <person name="Kim D."/>
            <person name="Ryu S."/>
            <person name="Kim W."/>
        </authorList>
    </citation>
    <scope>NUCLEOTIDE SEQUENCE [LARGE SCALE GENOMIC DNA]</scope>
    <source>
        <tissue evidence="1">Muscle</tissue>
    </source>
</reference>
<proteinExistence type="predicted"/>
<name>A0A5B7IW40_PORTR</name>
<organism evidence="1 2">
    <name type="scientific">Portunus trituberculatus</name>
    <name type="common">Swimming crab</name>
    <name type="synonym">Neptunus trituberculatus</name>
    <dbReference type="NCBI Taxonomy" id="210409"/>
    <lineage>
        <taxon>Eukaryota</taxon>
        <taxon>Metazoa</taxon>
        <taxon>Ecdysozoa</taxon>
        <taxon>Arthropoda</taxon>
        <taxon>Crustacea</taxon>
        <taxon>Multicrustacea</taxon>
        <taxon>Malacostraca</taxon>
        <taxon>Eumalacostraca</taxon>
        <taxon>Eucarida</taxon>
        <taxon>Decapoda</taxon>
        <taxon>Pleocyemata</taxon>
        <taxon>Brachyura</taxon>
        <taxon>Eubrachyura</taxon>
        <taxon>Portunoidea</taxon>
        <taxon>Portunidae</taxon>
        <taxon>Portuninae</taxon>
        <taxon>Portunus</taxon>
    </lineage>
</organism>
<dbReference type="EMBL" id="VSRR010069076">
    <property type="protein sequence ID" value="MPC85647.1"/>
    <property type="molecule type" value="Genomic_DNA"/>
</dbReference>
<keyword evidence="2" id="KW-1185">Reference proteome</keyword>
<dbReference type="Proteomes" id="UP000324222">
    <property type="component" value="Unassembled WGS sequence"/>
</dbReference>